<evidence type="ECO:0000313" key="5">
    <source>
        <dbReference type="EMBL" id="SHH99058.1"/>
    </source>
</evidence>
<dbReference type="SUPFAM" id="SSF47384">
    <property type="entry name" value="Homodimeric domain of signal transducing histidine kinase"/>
    <property type="match status" value="1"/>
</dbReference>
<dbReference type="EMBL" id="FQWQ01000006">
    <property type="protein sequence ID" value="SHH99058.1"/>
    <property type="molecule type" value="Genomic_DNA"/>
</dbReference>
<dbReference type="Gene3D" id="3.30.450.40">
    <property type="match status" value="1"/>
</dbReference>
<protein>
    <recommendedName>
        <fullName evidence="2">histidine kinase</fullName>
        <ecNumber evidence="2">2.7.13.3</ecNumber>
    </recommendedName>
</protein>
<dbReference type="InterPro" id="IPR003661">
    <property type="entry name" value="HisK_dim/P_dom"/>
</dbReference>
<dbReference type="SUPFAM" id="SSF55781">
    <property type="entry name" value="GAF domain-like"/>
    <property type="match status" value="1"/>
</dbReference>
<dbReference type="SMART" id="SM00387">
    <property type="entry name" value="HATPase_c"/>
    <property type="match status" value="1"/>
</dbReference>
<evidence type="ECO:0000313" key="6">
    <source>
        <dbReference type="Proteomes" id="UP000184212"/>
    </source>
</evidence>
<dbReference type="AlphaFoldDB" id="A0A1M5XHN7"/>
<dbReference type="PANTHER" id="PTHR43102">
    <property type="entry name" value="SLR1143 PROTEIN"/>
    <property type="match status" value="1"/>
</dbReference>
<dbReference type="SMART" id="SM00065">
    <property type="entry name" value="GAF"/>
    <property type="match status" value="1"/>
</dbReference>
<dbReference type="InterPro" id="IPR029016">
    <property type="entry name" value="GAF-like_dom_sf"/>
</dbReference>
<dbReference type="PROSITE" id="PS50109">
    <property type="entry name" value="HIS_KIN"/>
    <property type="match status" value="1"/>
</dbReference>
<dbReference type="Pfam" id="PF01590">
    <property type="entry name" value="GAF"/>
    <property type="match status" value="1"/>
</dbReference>
<dbReference type="RefSeq" id="WP_073142985.1">
    <property type="nucleotide sequence ID" value="NZ_FQWQ01000006.1"/>
</dbReference>
<dbReference type="Pfam" id="PF02518">
    <property type="entry name" value="HATPase_c"/>
    <property type="match status" value="1"/>
</dbReference>
<dbReference type="InterPro" id="IPR003018">
    <property type="entry name" value="GAF"/>
</dbReference>
<dbReference type="SUPFAM" id="SSF55874">
    <property type="entry name" value="ATPase domain of HSP90 chaperone/DNA topoisomerase II/histidine kinase"/>
    <property type="match status" value="1"/>
</dbReference>
<proteinExistence type="predicted"/>
<dbReference type="InterPro" id="IPR004358">
    <property type="entry name" value="Sig_transdc_His_kin-like_C"/>
</dbReference>
<evidence type="ECO:0000256" key="3">
    <source>
        <dbReference type="ARBA" id="ARBA00022553"/>
    </source>
</evidence>
<dbReference type="EC" id="2.7.13.3" evidence="2"/>
<keyword evidence="3" id="KW-0597">Phosphoprotein</keyword>
<dbReference type="PRINTS" id="PR00344">
    <property type="entry name" value="BCTRLSENSOR"/>
</dbReference>
<dbReference type="CDD" id="cd00082">
    <property type="entry name" value="HisKA"/>
    <property type="match status" value="1"/>
</dbReference>
<dbReference type="Gene3D" id="3.30.565.10">
    <property type="entry name" value="Histidine kinase-like ATPase, C-terminal domain"/>
    <property type="match status" value="1"/>
</dbReference>
<dbReference type="GO" id="GO:0000155">
    <property type="term" value="F:phosphorelay sensor kinase activity"/>
    <property type="evidence" value="ECO:0007669"/>
    <property type="project" value="InterPro"/>
</dbReference>
<evidence type="ECO:0000259" key="4">
    <source>
        <dbReference type="PROSITE" id="PS50109"/>
    </source>
</evidence>
<gene>
    <name evidence="5" type="ORF">SAMN04488109_6544</name>
</gene>
<dbReference type="Proteomes" id="UP000184212">
    <property type="component" value="Unassembled WGS sequence"/>
</dbReference>
<dbReference type="InterPro" id="IPR003594">
    <property type="entry name" value="HATPase_dom"/>
</dbReference>
<dbReference type="InterPro" id="IPR036097">
    <property type="entry name" value="HisK_dim/P_sf"/>
</dbReference>
<dbReference type="PANTHER" id="PTHR43102:SF2">
    <property type="entry name" value="GAF DOMAIN-CONTAINING PROTEIN"/>
    <property type="match status" value="1"/>
</dbReference>
<accession>A0A1M5XHN7</accession>
<evidence type="ECO:0000256" key="1">
    <source>
        <dbReference type="ARBA" id="ARBA00000085"/>
    </source>
</evidence>
<feature type="domain" description="Histidine kinase" evidence="4">
    <location>
        <begin position="180"/>
        <end position="394"/>
    </location>
</feature>
<reference evidence="5 6" key="1">
    <citation type="submission" date="2016-11" db="EMBL/GenBank/DDBJ databases">
        <authorList>
            <person name="Jaros S."/>
            <person name="Januszkiewicz K."/>
            <person name="Wedrychowicz H."/>
        </authorList>
    </citation>
    <scope>NUCLEOTIDE SEQUENCE [LARGE SCALE GENOMIC DNA]</scope>
    <source>
        <strain evidence="5 6">DSM 24574</strain>
    </source>
</reference>
<keyword evidence="6" id="KW-1185">Reference proteome</keyword>
<dbReference type="STRING" id="947013.SAMN04488109_6544"/>
<dbReference type="OrthoDB" id="9811889at2"/>
<dbReference type="Gene3D" id="1.10.287.130">
    <property type="match status" value="1"/>
</dbReference>
<organism evidence="5 6">
    <name type="scientific">Chryseolinea serpens</name>
    <dbReference type="NCBI Taxonomy" id="947013"/>
    <lineage>
        <taxon>Bacteria</taxon>
        <taxon>Pseudomonadati</taxon>
        <taxon>Bacteroidota</taxon>
        <taxon>Cytophagia</taxon>
        <taxon>Cytophagales</taxon>
        <taxon>Fulvivirgaceae</taxon>
        <taxon>Chryseolinea</taxon>
    </lineage>
</organism>
<sequence length="398" mass="44314">MTVPHKPENESLRLQALHYYDILDTAAEKDFDDIVELASQLCETPISLVSLIDSDRQWFKARHGLEAHETPRDIAFCAHAIHQNDIMAVHDATADARFRDNPLVTGSPDIRFYAGMPLITSEGFKLGTLCVIDRKPKELTQKQIFGLKILAKQVMKQLELRATVKELKRLNDANSKMLSIIGHDLRSPMQSLESVVGLAKAEALTPGEFASMINTIGKSLGSTNVLFNNLMQWASTQFDGGGPQWQQIDLKVLLTDEIVGYDYFAEKGNRFVNAIHDEINVWADPNMVRFVIRNLVHNANKFTQNGTIALSAKSGTLEAVICLEDTGAGMTTPTLEGLFHWEKRKSTAGTHGEKGSGLGLQVCKEVVEKMHGKIWVESEPGKGSRFYFSLPLSMLKQY</sequence>
<evidence type="ECO:0000256" key="2">
    <source>
        <dbReference type="ARBA" id="ARBA00012438"/>
    </source>
</evidence>
<comment type="catalytic activity">
    <reaction evidence="1">
        <text>ATP + protein L-histidine = ADP + protein N-phospho-L-histidine.</text>
        <dbReference type="EC" id="2.7.13.3"/>
    </reaction>
</comment>
<dbReference type="InterPro" id="IPR036890">
    <property type="entry name" value="HATPase_C_sf"/>
</dbReference>
<dbReference type="InterPro" id="IPR005467">
    <property type="entry name" value="His_kinase_dom"/>
</dbReference>
<name>A0A1M5XHN7_9BACT</name>